<evidence type="ECO:0000313" key="4">
    <source>
        <dbReference type="Proteomes" id="UP001596087"/>
    </source>
</evidence>
<dbReference type="InterPro" id="IPR012347">
    <property type="entry name" value="Ferritin-like"/>
</dbReference>
<dbReference type="PANTHER" id="PTHR36933:SF1">
    <property type="entry name" value="SLL0788 PROTEIN"/>
    <property type="match status" value="1"/>
</dbReference>
<feature type="compositionally biased region" description="Low complexity" evidence="1">
    <location>
        <begin position="154"/>
        <end position="169"/>
    </location>
</feature>
<dbReference type="Gene3D" id="1.20.1260.10">
    <property type="match status" value="1"/>
</dbReference>
<name>A0ABW0BLX9_9ACTN</name>
<dbReference type="Proteomes" id="UP001596087">
    <property type="component" value="Unassembled WGS sequence"/>
</dbReference>
<dbReference type="EMBL" id="JBHSKD010000015">
    <property type="protein sequence ID" value="MFC5177701.1"/>
    <property type="molecule type" value="Genomic_DNA"/>
</dbReference>
<dbReference type="InterPro" id="IPR005183">
    <property type="entry name" value="DUF305_CopM-like"/>
</dbReference>
<evidence type="ECO:0000259" key="2">
    <source>
        <dbReference type="Pfam" id="PF03713"/>
    </source>
</evidence>
<feature type="compositionally biased region" description="Basic residues" evidence="1">
    <location>
        <begin position="13"/>
        <end position="24"/>
    </location>
</feature>
<accession>A0ABW0BLX9</accession>
<sequence>MNDTALDAPTGSTRHRPGTTSRRRLRRSAAAALAATLGLSLAACGDDGDSRPDPSAARTAANGDVFNDADVQFATDMIQHHAQALVMVDLAAGRPLDPQVQQLTEQIREAQVPEGETMVDWLTAWDQEIPATMRDHSNADHDMHGADGTDDDGSGSSDTGSGMPGMMSGDELDQLARASDAEFQDLWLQMMIEHHEGAVEMARDEQADGTFAEAVALAESIESSQQREVDRMQQLLE</sequence>
<comment type="caution">
    <text evidence="3">The sequence shown here is derived from an EMBL/GenBank/DDBJ whole genome shotgun (WGS) entry which is preliminary data.</text>
</comment>
<evidence type="ECO:0000256" key="1">
    <source>
        <dbReference type="SAM" id="MobiDB-lite"/>
    </source>
</evidence>
<protein>
    <submittedName>
        <fullName evidence="3">DUF305 domain-containing protein</fullName>
    </submittedName>
</protein>
<feature type="region of interest" description="Disordered" evidence="1">
    <location>
        <begin position="135"/>
        <end position="170"/>
    </location>
</feature>
<evidence type="ECO:0000313" key="3">
    <source>
        <dbReference type="EMBL" id="MFC5177701.1"/>
    </source>
</evidence>
<dbReference type="RefSeq" id="WP_378590939.1">
    <property type="nucleotide sequence ID" value="NZ_JBHSKD010000015.1"/>
</dbReference>
<gene>
    <name evidence="3" type="ORF">ACFPGP_13545</name>
</gene>
<keyword evidence="4" id="KW-1185">Reference proteome</keyword>
<reference evidence="4" key="1">
    <citation type="journal article" date="2019" name="Int. J. Syst. Evol. Microbiol.">
        <title>The Global Catalogue of Microorganisms (GCM) 10K type strain sequencing project: providing services to taxonomists for standard genome sequencing and annotation.</title>
        <authorList>
            <consortium name="The Broad Institute Genomics Platform"/>
            <consortium name="The Broad Institute Genome Sequencing Center for Infectious Disease"/>
            <person name="Wu L."/>
            <person name="Ma J."/>
        </authorList>
    </citation>
    <scope>NUCLEOTIDE SEQUENCE [LARGE SCALE GENOMIC DNA]</scope>
    <source>
        <strain evidence="4">DFY41</strain>
    </source>
</reference>
<proteinExistence type="predicted"/>
<organism evidence="3 4">
    <name type="scientific">Nocardioides taihuensis</name>
    <dbReference type="NCBI Taxonomy" id="1835606"/>
    <lineage>
        <taxon>Bacteria</taxon>
        <taxon>Bacillati</taxon>
        <taxon>Actinomycetota</taxon>
        <taxon>Actinomycetes</taxon>
        <taxon>Propionibacteriales</taxon>
        <taxon>Nocardioidaceae</taxon>
        <taxon>Nocardioides</taxon>
    </lineage>
</organism>
<feature type="compositionally biased region" description="Basic and acidic residues" evidence="1">
    <location>
        <begin position="135"/>
        <end position="147"/>
    </location>
</feature>
<dbReference type="PANTHER" id="PTHR36933">
    <property type="entry name" value="SLL0788 PROTEIN"/>
    <property type="match status" value="1"/>
</dbReference>
<feature type="region of interest" description="Disordered" evidence="1">
    <location>
        <begin position="1"/>
        <end position="24"/>
    </location>
</feature>
<feature type="domain" description="DUF305" evidence="2">
    <location>
        <begin position="70"/>
        <end position="236"/>
    </location>
</feature>
<dbReference type="Pfam" id="PF03713">
    <property type="entry name" value="DUF305"/>
    <property type="match status" value="1"/>
</dbReference>